<evidence type="ECO:0000313" key="10">
    <source>
        <dbReference type="Proteomes" id="UP000192455"/>
    </source>
</evidence>
<dbReference type="STRING" id="515897.SAMN05421849_0294"/>
<dbReference type="GO" id="GO:0005829">
    <property type="term" value="C:cytosol"/>
    <property type="evidence" value="ECO:0007669"/>
    <property type="project" value="TreeGrafter"/>
</dbReference>
<reference evidence="9 10" key="1">
    <citation type="submission" date="2017-01" db="EMBL/GenBank/DDBJ databases">
        <authorList>
            <person name="Mah S.A."/>
            <person name="Swanson W.J."/>
            <person name="Moy G.W."/>
            <person name="Vacquier V.D."/>
        </authorList>
    </citation>
    <scope>NUCLEOTIDE SEQUENCE [LARGE SCALE GENOMIC DNA]</scope>
    <source>
        <strain evidence="9 10">DSM 21219</strain>
    </source>
</reference>
<dbReference type="PANTHER" id="PTHR33202:SF6">
    <property type="entry name" value="ZINC UPTAKE REGULATION PROTEIN"/>
    <property type="match status" value="1"/>
</dbReference>
<evidence type="ECO:0000256" key="7">
    <source>
        <dbReference type="PIRSR" id="PIRSR602481-1"/>
    </source>
</evidence>
<feature type="binding site" evidence="7">
    <location>
        <position position="114"/>
    </location>
    <ligand>
        <name>Zn(2+)</name>
        <dbReference type="ChEBI" id="CHEBI:29105"/>
    </ligand>
</feature>
<dbReference type="Proteomes" id="UP000192455">
    <property type="component" value="Unassembled WGS sequence"/>
</dbReference>
<feature type="binding site" evidence="7">
    <location>
        <position position="154"/>
    </location>
    <ligand>
        <name>Zn(2+)</name>
        <dbReference type="ChEBI" id="CHEBI:29105"/>
    </ligand>
</feature>
<keyword evidence="3 7" id="KW-0862">Zinc</keyword>
<dbReference type="Gene3D" id="1.10.10.10">
    <property type="entry name" value="Winged helix-like DNA-binding domain superfamily/Winged helix DNA-binding domain"/>
    <property type="match status" value="1"/>
</dbReference>
<evidence type="ECO:0000256" key="4">
    <source>
        <dbReference type="ARBA" id="ARBA00023015"/>
    </source>
</evidence>
<dbReference type="GO" id="GO:0008270">
    <property type="term" value="F:zinc ion binding"/>
    <property type="evidence" value="ECO:0007669"/>
    <property type="project" value="TreeGrafter"/>
</dbReference>
<dbReference type="GO" id="GO:0045892">
    <property type="term" value="P:negative regulation of DNA-templated transcription"/>
    <property type="evidence" value="ECO:0007669"/>
    <property type="project" value="TreeGrafter"/>
</dbReference>
<gene>
    <name evidence="9" type="ORF">SAMN05421849_0294</name>
</gene>
<evidence type="ECO:0000256" key="5">
    <source>
        <dbReference type="ARBA" id="ARBA00023125"/>
    </source>
</evidence>
<dbReference type="AlphaFoldDB" id="A0A1R3WAY0"/>
<dbReference type="InterPro" id="IPR002481">
    <property type="entry name" value="FUR"/>
</dbReference>
<keyword evidence="2" id="KW-0678">Repressor</keyword>
<keyword evidence="6" id="KW-0804">Transcription</keyword>
<comment type="similarity">
    <text evidence="1">Belongs to the Fur family.</text>
</comment>
<keyword evidence="4" id="KW-0805">Transcription regulation</keyword>
<dbReference type="InterPro" id="IPR036388">
    <property type="entry name" value="WH-like_DNA-bd_sf"/>
</dbReference>
<dbReference type="SUPFAM" id="SSF46785">
    <property type="entry name" value="Winged helix' DNA-binding domain"/>
    <property type="match status" value="1"/>
</dbReference>
<dbReference type="GO" id="GO:0003700">
    <property type="term" value="F:DNA-binding transcription factor activity"/>
    <property type="evidence" value="ECO:0007669"/>
    <property type="project" value="InterPro"/>
</dbReference>
<keyword evidence="10" id="KW-1185">Reference proteome</keyword>
<protein>
    <submittedName>
        <fullName evidence="9">Fur family transcriptional regulator, zinc uptake regulator</fullName>
    </submittedName>
</protein>
<keyword evidence="8" id="KW-0408">Iron</keyword>
<feature type="binding site" evidence="7">
    <location>
        <position position="151"/>
    </location>
    <ligand>
        <name>Zn(2+)</name>
        <dbReference type="ChEBI" id="CHEBI:29105"/>
    </ligand>
</feature>
<keyword evidence="5" id="KW-0238">DNA-binding</keyword>
<organism evidence="9 10">
    <name type="scientific">Pontibaca methylaminivorans</name>
    <dbReference type="NCBI Taxonomy" id="515897"/>
    <lineage>
        <taxon>Bacteria</taxon>
        <taxon>Pseudomonadati</taxon>
        <taxon>Pseudomonadota</taxon>
        <taxon>Alphaproteobacteria</taxon>
        <taxon>Rhodobacterales</taxon>
        <taxon>Roseobacteraceae</taxon>
        <taxon>Pontibaca</taxon>
    </lineage>
</organism>
<name>A0A1R3WAY0_9RHOB</name>
<accession>A0A1R3WAY0</accession>
<dbReference type="Pfam" id="PF01475">
    <property type="entry name" value="FUR"/>
    <property type="match status" value="1"/>
</dbReference>
<feature type="binding site" evidence="8">
    <location>
        <position position="104"/>
    </location>
    <ligand>
        <name>Fe cation</name>
        <dbReference type="ChEBI" id="CHEBI:24875"/>
    </ligand>
</feature>
<dbReference type="InterPro" id="IPR036390">
    <property type="entry name" value="WH_DNA-bd_sf"/>
</dbReference>
<dbReference type="PANTHER" id="PTHR33202">
    <property type="entry name" value="ZINC UPTAKE REGULATION PROTEIN"/>
    <property type="match status" value="1"/>
</dbReference>
<evidence type="ECO:0000256" key="1">
    <source>
        <dbReference type="ARBA" id="ARBA00007957"/>
    </source>
</evidence>
<comment type="cofactor">
    <cofactor evidence="8">
        <name>Mn(2+)</name>
        <dbReference type="ChEBI" id="CHEBI:29035"/>
    </cofactor>
    <cofactor evidence="8">
        <name>Fe(2+)</name>
        <dbReference type="ChEBI" id="CHEBI:29033"/>
    </cofactor>
    <text evidence="8">Binds 1 Mn(2+) or Fe(2+) ion per subunit.</text>
</comment>
<dbReference type="RefSeq" id="WP_076649980.1">
    <property type="nucleotide sequence ID" value="NZ_FTPS01000001.1"/>
</dbReference>
<dbReference type="GO" id="GO:1900376">
    <property type="term" value="P:regulation of secondary metabolite biosynthetic process"/>
    <property type="evidence" value="ECO:0007669"/>
    <property type="project" value="TreeGrafter"/>
</dbReference>
<sequence length="165" mass="17893">MGTIGFHCQDHANCVGELIAHAETLCRENNLRFTPGRRRVLEILAEEHQVFGAYDILERLSREGLGSQPPVVYRALDFLQQHGLVHRIEQRSAYVACAFPGVPHVPAFLICRSCDMVAEAPSAPMRGTLGDAAREIGFAVEETVIEATGLCPACRAGTAGNEAHA</sequence>
<dbReference type="EMBL" id="FTPS01000001">
    <property type="protein sequence ID" value="SIT75241.1"/>
    <property type="molecule type" value="Genomic_DNA"/>
</dbReference>
<comment type="cofactor">
    <cofactor evidence="7">
        <name>Zn(2+)</name>
        <dbReference type="ChEBI" id="CHEBI:29105"/>
    </cofactor>
    <text evidence="7">Binds 1 zinc ion per subunit.</text>
</comment>
<evidence type="ECO:0000256" key="6">
    <source>
        <dbReference type="ARBA" id="ARBA00023163"/>
    </source>
</evidence>
<proteinExistence type="inferred from homology"/>
<feature type="binding site" evidence="7">
    <location>
        <position position="111"/>
    </location>
    <ligand>
        <name>Zn(2+)</name>
        <dbReference type="ChEBI" id="CHEBI:29105"/>
    </ligand>
</feature>
<dbReference type="OrthoDB" id="9801127at2"/>
<evidence type="ECO:0000256" key="2">
    <source>
        <dbReference type="ARBA" id="ARBA00022491"/>
    </source>
</evidence>
<dbReference type="InterPro" id="IPR043135">
    <property type="entry name" value="Fur_C"/>
</dbReference>
<evidence type="ECO:0000256" key="3">
    <source>
        <dbReference type="ARBA" id="ARBA00022833"/>
    </source>
</evidence>
<keyword evidence="7" id="KW-0479">Metal-binding</keyword>
<evidence type="ECO:0000313" key="9">
    <source>
        <dbReference type="EMBL" id="SIT75241.1"/>
    </source>
</evidence>
<dbReference type="GO" id="GO:0000976">
    <property type="term" value="F:transcription cis-regulatory region binding"/>
    <property type="evidence" value="ECO:0007669"/>
    <property type="project" value="TreeGrafter"/>
</dbReference>
<dbReference type="Gene3D" id="3.30.1490.190">
    <property type="match status" value="1"/>
</dbReference>
<evidence type="ECO:0000256" key="8">
    <source>
        <dbReference type="PIRSR" id="PIRSR602481-2"/>
    </source>
</evidence>